<feature type="signal peptide" evidence="7">
    <location>
        <begin position="1"/>
        <end position="24"/>
    </location>
</feature>
<dbReference type="InterPro" id="IPR045155">
    <property type="entry name" value="Beta-lactam_cat"/>
</dbReference>
<reference evidence="9 10" key="1">
    <citation type="submission" date="2020-10" db="EMBL/GenBank/DDBJ databases">
        <title>Phylogeny of dyella-like bacteria.</title>
        <authorList>
            <person name="Fu J."/>
        </authorList>
    </citation>
    <scope>NUCLEOTIDE SEQUENCE [LARGE SCALE GENOMIC DNA]</scope>
    <source>
        <strain evidence="9 10">DHG40</strain>
    </source>
</reference>
<evidence type="ECO:0000256" key="3">
    <source>
        <dbReference type="ARBA" id="ARBA00012865"/>
    </source>
</evidence>
<dbReference type="EMBL" id="JADIKI010000022">
    <property type="protein sequence ID" value="MFK2854806.1"/>
    <property type="molecule type" value="Genomic_DNA"/>
</dbReference>
<evidence type="ECO:0000256" key="4">
    <source>
        <dbReference type="ARBA" id="ARBA00022801"/>
    </source>
</evidence>
<dbReference type="PANTHER" id="PTHR35333">
    <property type="entry name" value="BETA-LACTAMASE"/>
    <property type="match status" value="1"/>
</dbReference>
<evidence type="ECO:0000256" key="7">
    <source>
        <dbReference type="SAM" id="SignalP"/>
    </source>
</evidence>
<dbReference type="RefSeq" id="WP_380009986.1">
    <property type="nucleotide sequence ID" value="NZ_JADIKI010000022.1"/>
</dbReference>
<comment type="caution">
    <text evidence="9">The sequence shown here is derived from an EMBL/GenBank/DDBJ whole genome shotgun (WGS) entry which is preliminary data.</text>
</comment>
<comment type="similarity">
    <text evidence="2 6">Belongs to the class-A beta-lactamase family.</text>
</comment>
<keyword evidence="4 6" id="KW-0378">Hydrolase</keyword>
<dbReference type="InterPro" id="IPR012338">
    <property type="entry name" value="Beta-lactam/transpept-like"/>
</dbReference>
<dbReference type="PRINTS" id="PR00118">
    <property type="entry name" value="BLACTAMASEA"/>
</dbReference>
<evidence type="ECO:0000256" key="2">
    <source>
        <dbReference type="ARBA" id="ARBA00009009"/>
    </source>
</evidence>
<evidence type="ECO:0000256" key="5">
    <source>
        <dbReference type="ARBA" id="ARBA00023251"/>
    </source>
</evidence>
<evidence type="ECO:0000313" key="9">
    <source>
        <dbReference type="EMBL" id="MFK2854806.1"/>
    </source>
</evidence>
<dbReference type="InterPro" id="IPR000871">
    <property type="entry name" value="Beta-lactam_class-A"/>
</dbReference>
<name>A0ABW8IHX2_9GAMM</name>
<dbReference type="SUPFAM" id="SSF56601">
    <property type="entry name" value="beta-lactamase/transpeptidase-like"/>
    <property type="match status" value="1"/>
</dbReference>
<evidence type="ECO:0000259" key="8">
    <source>
        <dbReference type="Pfam" id="PF13354"/>
    </source>
</evidence>
<dbReference type="InterPro" id="IPR023650">
    <property type="entry name" value="Beta-lactam_class-A_AS"/>
</dbReference>
<proteinExistence type="inferred from homology"/>
<dbReference type="Gene3D" id="3.40.710.10">
    <property type="entry name" value="DD-peptidase/beta-lactamase superfamily"/>
    <property type="match status" value="1"/>
</dbReference>
<evidence type="ECO:0000256" key="6">
    <source>
        <dbReference type="RuleBase" id="RU361140"/>
    </source>
</evidence>
<comment type="catalytic activity">
    <reaction evidence="1 6">
        <text>a beta-lactam + H2O = a substituted beta-amino acid</text>
        <dbReference type="Rhea" id="RHEA:20401"/>
        <dbReference type="ChEBI" id="CHEBI:15377"/>
        <dbReference type="ChEBI" id="CHEBI:35627"/>
        <dbReference type="ChEBI" id="CHEBI:140347"/>
        <dbReference type="EC" id="3.5.2.6"/>
    </reaction>
</comment>
<keyword evidence="7" id="KW-0732">Signal</keyword>
<dbReference type="PROSITE" id="PS00146">
    <property type="entry name" value="BETA_LACTAMASE_A"/>
    <property type="match status" value="1"/>
</dbReference>
<gene>
    <name evidence="9" type="primary">bla</name>
    <name evidence="9" type="ORF">ISP18_09415</name>
</gene>
<dbReference type="Proteomes" id="UP001620409">
    <property type="component" value="Unassembled WGS sequence"/>
</dbReference>
<dbReference type="Pfam" id="PF13354">
    <property type="entry name" value="Beta-lactamase2"/>
    <property type="match status" value="1"/>
</dbReference>
<organism evidence="9 10">
    <name type="scientific">Dyella humi</name>
    <dbReference type="NCBI Taxonomy" id="1770547"/>
    <lineage>
        <taxon>Bacteria</taxon>
        <taxon>Pseudomonadati</taxon>
        <taxon>Pseudomonadota</taxon>
        <taxon>Gammaproteobacteria</taxon>
        <taxon>Lysobacterales</taxon>
        <taxon>Rhodanobacteraceae</taxon>
        <taxon>Dyella</taxon>
    </lineage>
</organism>
<dbReference type="NCBIfam" id="NF033103">
    <property type="entry name" value="bla_class_A"/>
    <property type="match status" value="1"/>
</dbReference>
<keyword evidence="5 6" id="KW-0046">Antibiotic resistance</keyword>
<feature type="chain" id="PRO_5045262973" description="Beta-lactamase" evidence="7">
    <location>
        <begin position="25"/>
        <end position="325"/>
    </location>
</feature>
<accession>A0ABW8IHX2</accession>
<protein>
    <recommendedName>
        <fullName evidence="3 6">Beta-lactamase</fullName>
        <ecNumber evidence="3 6">3.5.2.6</ecNumber>
    </recommendedName>
</protein>
<keyword evidence="10" id="KW-1185">Reference proteome</keyword>
<dbReference type="PANTHER" id="PTHR35333:SF3">
    <property type="entry name" value="BETA-LACTAMASE-TYPE TRANSPEPTIDASE FOLD CONTAINING PROTEIN"/>
    <property type="match status" value="1"/>
</dbReference>
<sequence>MKRFVIHLSLAVFFAMSFPCTAGATQQAELQNKLQALAKRASPGLFGITVLDLQTGQTWSVNADRSYPMMSVFKAPVAAAVLGRIEHGQNTMDQTVTLHRSELESGTIHDHFQGKNMTFTVGVLLTYAVSKSDNSAVDALIRFVGGPSTIEHYLRAHGIEGMRVDRDEAGNTRLFNALASGETLPPDKTPIQQHRRLLRGYRIFMSDPGNRSTPDAAAAFLRKLWRNELLSPASTQHLLSLMYGQSVPSRLRTGLPAGVRLADKCGTSDTVDGWTAAYNDIGIVTWPNGHAVIIAAFLTGSNASEAERLRLYTDLARDVTAATHP</sequence>
<feature type="domain" description="Beta-lactamase class A catalytic" evidence="8">
    <location>
        <begin position="47"/>
        <end position="297"/>
    </location>
</feature>
<evidence type="ECO:0000256" key="1">
    <source>
        <dbReference type="ARBA" id="ARBA00001526"/>
    </source>
</evidence>
<dbReference type="EC" id="3.5.2.6" evidence="3 6"/>
<evidence type="ECO:0000313" key="10">
    <source>
        <dbReference type="Proteomes" id="UP001620409"/>
    </source>
</evidence>